<proteinExistence type="predicted"/>
<evidence type="ECO:0000313" key="2">
    <source>
        <dbReference type="EMBL" id="KAG2608216.1"/>
    </source>
</evidence>
<name>A0A8T0THQ1_PANVG</name>
<feature type="region of interest" description="Disordered" evidence="1">
    <location>
        <begin position="1"/>
        <end position="88"/>
    </location>
</feature>
<protein>
    <submittedName>
        <fullName evidence="2">Uncharacterized protein</fullName>
    </submittedName>
</protein>
<reference evidence="2 3" key="1">
    <citation type="submission" date="2020-05" db="EMBL/GenBank/DDBJ databases">
        <title>WGS assembly of Panicum virgatum.</title>
        <authorList>
            <person name="Lovell J.T."/>
            <person name="Jenkins J."/>
            <person name="Shu S."/>
            <person name="Juenger T.E."/>
            <person name="Schmutz J."/>
        </authorList>
    </citation>
    <scope>NUCLEOTIDE SEQUENCE [LARGE SCALE GENOMIC DNA]</scope>
    <source>
        <strain evidence="3">cv. AP13</strain>
    </source>
</reference>
<evidence type="ECO:0000256" key="1">
    <source>
        <dbReference type="SAM" id="MobiDB-lite"/>
    </source>
</evidence>
<gene>
    <name evidence="2" type="ORF">PVAP13_4NG279538</name>
</gene>
<keyword evidence="3" id="KW-1185">Reference proteome</keyword>
<comment type="caution">
    <text evidence="2">The sequence shown here is derived from an EMBL/GenBank/DDBJ whole genome shotgun (WGS) entry which is preliminary data.</text>
</comment>
<dbReference type="EMBL" id="CM029044">
    <property type="protein sequence ID" value="KAG2608216.1"/>
    <property type="molecule type" value="Genomic_DNA"/>
</dbReference>
<dbReference type="AlphaFoldDB" id="A0A8T0THQ1"/>
<organism evidence="2 3">
    <name type="scientific">Panicum virgatum</name>
    <name type="common">Blackwell switchgrass</name>
    <dbReference type="NCBI Taxonomy" id="38727"/>
    <lineage>
        <taxon>Eukaryota</taxon>
        <taxon>Viridiplantae</taxon>
        <taxon>Streptophyta</taxon>
        <taxon>Embryophyta</taxon>
        <taxon>Tracheophyta</taxon>
        <taxon>Spermatophyta</taxon>
        <taxon>Magnoliopsida</taxon>
        <taxon>Liliopsida</taxon>
        <taxon>Poales</taxon>
        <taxon>Poaceae</taxon>
        <taxon>PACMAD clade</taxon>
        <taxon>Panicoideae</taxon>
        <taxon>Panicodae</taxon>
        <taxon>Paniceae</taxon>
        <taxon>Panicinae</taxon>
        <taxon>Panicum</taxon>
        <taxon>Panicum sect. Hiantes</taxon>
    </lineage>
</organism>
<dbReference type="Proteomes" id="UP000823388">
    <property type="component" value="Chromosome 4N"/>
</dbReference>
<accession>A0A8T0THQ1</accession>
<sequence length="88" mass="10027">MGLAAATGTRNPWPQAWREGGGVPYTNPRPRPRRGRGSKPRLNSPCPVARRGPGVRARRSDGRRRQRRRSPRRSATHRVVVRRIRTLT</sequence>
<feature type="compositionally biased region" description="Basic residues" evidence="1">
    <location>
        <begin position="61"/>
        <end position="88"/>
    </location>
</feature>
<feature type="compositionally biased region" description="Basic residues" evidence="1">
    <location>
        <begin position="30"/>
        <end position="39"/>
    </location>
</feature>
<evidence type="ECO:0000313" key="3">
    <source>
        <dbReference type="Proteomes" id="UP000823388"/>
    </source>
</evidence>